<organism evidence="3 4">
    <name type="scientific">Limnobacter profundi</name>
    <dbReference type="NCBI Taxonomy" id="2732163"/>
    <lineage>
        <taxon>Bacteria</taxon>
        <taxon>Pseudomonadati</taxon>
        <taxon>Pseudomonadota</taxon>
        <taxon>Betaproteobacteria</taxon>
        <taxon>Burkholderiales</taxon>
        <taxon>Burkholderiaceae</taxon>
        <taxon>Limnobacter</taxon>
    </lineage>
</organism>
<accession>A0ABX6N9P2</accession>
<dbReference type="RefSeq" id="WP_105027606.1">
    <property type="nucleotide sequence ID" value="NZ_CP053084.1"/>
</dbReference>
<evidence type="ECO:0000313" key="4">
    <source>
        <dbReference type="Proteomes" id="UP000501130"/>
    </source>
</evidence>
<dbReference type="Proteomes" id="UP000501130">
    <property type="component" value="Chromosome"/>
</dbReference>
<evidence type="ECO:0000256" key="1">
    <source>
        <dbReference type="ARBA" id="ARBA00022842"/>
    </source>
</evidence>
<dbReference type="CDD" id="cd04182">
    <property type="entry name" value="GT_2_like_f"/>
    <property type="match status" value="1"/>
</dbReference>
<dbReference type="Pfam" id="PF12804">
    <property type="entry name" value="NTP_transf_3"/>
    <property type="match status" value="1"/>
</dbReference>
<reference evidence="3 4" key="1">
    <citation type="submission" date="2020-05" db="EMBL/GenBank/DDBJ databases">
        <title>Compete genome of Limnobacter sp. SAORIC-580.</title>
        <authorList>
            <person name="Song J."/>
            <person name="Cho J.-C."/>
        </authorList>
    </citation>
    <scope>NUCLEOTIDE SEQUENCE [LARGE SCALE GENOMIC DNA]</scope>
    <source>
        <strain evidence="3 4">SAORIC-580</strain>
    </source>
</reference>
<dbReference type="EMBL" id="CP053084">
    <property type="protein sequence ID" value="QJR30888.1"/>
    <property type="molecule type" value="Genomic_DNA"/>
</dbReference>
<dbReference type="InterPro" id="IPR025877">
    <property type="entry name" value="MobA-like_NTP_Trfase"/>
</dbReference>
<name>A0ABX6N9P2_9BURK</name>
<evidence type="ECO:0000259" key="2">
    <source>
        <dbReference type="Pfam" id="PF12804"/>
    </source>
</evidence>
<dbReference type="SUPFAM" id="SSF53448">
    <property type="entry name" value="Nucleotide-diphospho-sugar transferases"/>
    <property type="match status" value="1"/>
</dbReference>
<feature type="domain" description="MobA-like NTP transferase" evidence="2">
    <location>
        <begin position="4"/>
        <end position="172"/>
    </location>
</feature>
<gene>
    <name evidence="3" type="ORF">HKT17_14840</name>
</gene>
<sequence>MIQGILLAAGQGQRFDPSGEKDKLLQLRPDSGKPVLWHSGSTMCKVLPGTLAVIQGHQPKRVHCLFDAGCEVLISPEAQHGMGSALAAAVRHCLERKPGTTGFVISLGDMPWVPVEAVARVHAELLKVSTQELHAVAPYFQGKRGHPVGLTRAWAGSLIALQGDVGAKHLLRGAKMIAIDWPSADVLQDVDVPEDLA</sequence>
<dbReference type="PANTHER" id="PTHR43777:SF1">
    <property type="entry name" value="MOLYBDENUM COFACTOR CYTIDYLYLTRANSFERASE"/>
    <property type="match status" value="1"/>
</dbReference>
<evidence type="ECO:0000313" key="3">
    <source>
        <dbReference type="EMBL" id="QJR30888.1"/>
    </source>
</evidence>
<proteinExistence type="predicted"/>
<dbReference type="InterPro" id="IPR029044">
    <property type="entry name" value="Nucleotide-diphossugar_trans"/>
</dbReference>
<dbReference type="Gene3D" id="3.90.550.10">
    <property type="entry name" value="Spore Coat Polysaccharide Biosynthesis Protein SpsA, Chain A"/>
    <property type="match status" value="1"/>
</dbReference>
<keyword evidence="4" id="KW-1185">Reference proteome</keyword>
<keyword evidence="1" id="KW-0460">Magnesium</keyword>
<protein>
    <submittedName>
        <fullName evidence="3">Nucleotidyltransferase family protein</fullName>
    </submittedName>
</protein>
<dbReference type="PANTHER" id="PTHR43777">
    <property type="entry name" value="MOLYBDENUM COFACTOR CYTIDYLYLTRANSFERASE"/>
    <property type="match status" value="1"/>
</dbReference>